<comment type="caution">
    <text evidence="2">The sequence shown here is derived from an EMBL/GenBank/DDBJ whole genome shotgun (WGS) entry which is preliminary data.</text>
</comment>
<dbReference type="AlphaFoldDB" id="A0A2G8S0E4"/>
<reference evidence="2 3" key="1">
    <citation type="journal article" date="2015" name="Sci. Rep.">
        <title>Chromosome-level genome map provides insights into diverse defense mechanisms in the medicinal fungus Ganoderma sinense.</title>
        <authorList>
            <person name="Zhu Y."/>
            <person name="Xu J."/>
            <person name="Sun C."/>
            <person name="Zhou S."/>
            <person name="Xu H."/>
            <person name="Nelson D.R."/>
            <person name="Qian J."/>
            <person name="Song J."/>
            <person name="Luo H."/>
            <person name="Xiang L."/>
            <person name="Li Y."/>
            <person name="Xu Z."/>
            <person name="Ji A."/>
            <person name="Wang L."/>
            <person name="Lu S."/>
            <person name="Hayward A."/>
            <person name="Sun W."/>
            <person name="Li X."/>
            <person name="Schwartz D.C."/>
            <person name="Wang Y."/>
            <person name="Chen S."/>
        </authorList>
    </citation>
    <scope>NUCLEOTIDE SEQUENCE [LARGE SCALE GENOMIC DNA]</scope>
    <source>
        <strain evidence="2 3">ZZ0214-1</strain>
    </source>
</reference>
<sequence>MAFRETRYQGQAPSESSRTEKAKQVASTSRSTAVGHKRSYGDQRDSDSSDSDSDSPPPLPKKKKKKKKSESEGIKKLKRGHRRKPVADEVINLDDVGDNVSGGAEDGVIEVEDEDKEEVEDEAAAGKRGKGKEHAWRAASDDRNGSGAEVMSYLRYTTPNMSVLILNASARGLQGSSSDSEFDLPDETQTKLESTADLLTIFSLQYTKTFRSKKKQTQSTEKGRWCSICK</sequence>
<feature type="compositionally biased region" description="Acidic residues" evidence="1">
    <location>
        <begin position="107"/>
        <end position="123"/>
    </location>
</feature>
<feature type="region of interest" description="Disordered" evidence="1">
    <location>
        <begin position="1"/>
        <end position="147"/>
    </location>
</feature>
<organism evidence="2 3">
    <name type="scientific">Ganoderma sinense ZZ0214-1</name>
    <dbReference type="NCBI Taxonomy" id="1077348"/>
    <lineage>
        <taxon>Eukaryota</taxon>
        <taxon>Fungi</taxon>
        <taxon>Dikarya</taxon>
        <taxon>Basidiomycota</taxon>
        <taxon>Agaricomycotina</taxon>
        <taxon>Agaricomycetes</taxon>
        <taxon>Polyporales</taxon>
        <taxon>Polyporaceae</taxon>
        <taxon>Ganoderma</taxon>
    </lineage>
</organism>
<name>A0A2G8S0E4_9APHY</name>
<feature type="compositionally biased region" description="Basic and acidic residues" evidence="1">
    <location>
        <begin position="132"/>
        <end position="144"/>
    </location>
</feature>
<protein>
    <submittedName>
        <fullName evidence="2">Uncharacterized protein</fullName>
    </submittedName>
</protein>
<evidence type="ECO:0000313" key="2">
    <source>
        <dbReference type="EMBL" id="PIL27231.1"/>
    </source>
</evidence>
<evidence type="ECO:0000313" key="3">
    <source>
        <dbReference type="Proteomes" id="UP000230002"/>
    </source>
</evidence>
<accession>A0A2G8S0E4</accession>
<gene>
    <name evidence="2" type="ORF">GSI_10375</name>
</gene>
<proteinExistence type="predicted"/>
<evidence type="ECO:0000256" key="1">
    <source>
        <dbReference type="SAM" id="MobiDB-lite"/>
    </source>
</evidence>
<dbReference type="EMBL" id="AYKW01000034">
    <property type="protein sequence ID" value="PIL27231.1"/>
    <property type="molecule type" value="Genomic_DNA"/>
</dbReference>
<dbReference type="Proteomes" id="UP000230002">
    <property type="component" value="Unassembled WGS sequence"/>
</dbReference>
<keyword evidence="3" id="KW-1185">Reference proteome</keyword>